<comment type="similarity">
    <text evidence="2">Belongs to the binding-protein-dependent transport system permease family. FecCD subfamily.</text>
</comment>
<comment type="caution">
    <text evidence="9">The sequence shown here is derived from an EMBL/GenBank/DDBJ whole genome shotgun (WGS) entry which is preliminary data.</text>
</comment>
<comment type="subcellular location">
    <subcellularLocation>
        <location evidence="1">Cell membrane</location>
        <topology evidence="1">Multi-pass membrane protein</topology>
    </subcellularLocation>
</comment>
<keyword evidence="10" id="KW-1185">Reference proteome</keyword>
<feature type="transmembrane region" description="Helical" evidence="8">
    <location>
        <begin position="290"/>
        <end position="310"/>
    </location>
</feature>
<gene>
    <name evidence="9" type="ORF">ACFPXP_10365</name>
</gene>
<dbReference type="InterPro" id="IPR000522">
    <property type="entry name" value="ABC_transptr_permease_BtuC"/>
</dbReference>
<feature type="transmembrane region" description="Helical" evidence="8">
    <location>
        <begin position="107"/>
        <end position="127"/>
    </location>
</feature>
<keyword evidence="5 8" id="KW-0812">Transmembrane</keyword>
<evidence type="ECO:0000313" key="10">
    <source>
        <dbReference type="Proteomes" id="UP001596250"/>
    </source>
</evidence>
<name>A0ABW1IP62_9BACL</name>
<evidence type="ECO:0000313" key="9">
    <source>
        <dbReference type="EMBL" id="MFC5986821.1"/>
    </source>
</evidence>
<dbReference type="InterPro" id="IPR037294">
    <property type="entry name" value="ABC_BtuC-like"/>
</dbReference>
<dbReference type="Pfam" id="PF01032">
    <property type="entry name" value="FecCD"/>
    <property type="match status" value="1"/>
</dbReference>
<evidence type="ECO:0000256" key="1">
    <source>
        <dbReference type="ARBA" id="ARBA00004651"/>
    </source>
</evidence>
<protein>
    <submittedName>
        <fullName evidence="9">FecCD family ABC transporter permease</fullName>
    </submittedName>
</protein>
<evidence type="ECO:0000256" key="5">
    <source>
        <dbReference type="ARBA" id="ARBA00022692"/>
    </source>
</evidence>
<sequence>MMLKVIKLNSRTPSSGKQLMTLGALIIGGIILLLLGVFFSITVGAADIRISTVFQAIFNYQLVKDHMILWELRLPRTLVGIFIGANLAVAGAIMQGMTRNPLASPQVFGINAGASLIVVAGVVFFPSLPYTQLILLAFIGAAFGGVAVYALSRSDGGMSPVKLALGGMALHMFLSSITEGIIMFHEHSTASVLYWLAGGIDGRDWTHVRILFPWTVIGLIAALFLARSLTMLNLGEDVAKGLGQNNRRVYFFAGLTVILLAGASVAVAGPIGFVGLIIPHIVRSLVGVDYRVVIPFSALFGALLLTYADVASRFIAYPFDSPVGIVTAFIGAPFFLYLARQGGRLK</sequence>
<feature type="transmembrane region" description="Helical" evidence="8">
    <location>
        <begin position="77"/>
        <end position="95"/>
    </location>
</feature>
<feature type="transmembrane region" description="Helical" evidence="8">
    <location>
        <begin position="211"/>
        <end position="229"/>
    </location>
</feature>
<feature type="transmembrane region" description="Helical" evidence="8">
    <location>
        <begin position="163"/>
        <end position="184"/>
    </location>
</feature>
<dbReference type="Proteomes" id="UP001596250">
    <property type="component" value="Unassembled WGS sequence"/>
</dbReference>
<evidence type="ECO:0000256" key="4">
    <source>
        <dbReference type="ARBA" id="ARBA00022475"/>
    </source>
</evidence>
<keyword evidence="7 8" id="KW-0472">Membrane</keyword>
<dbReference type="SUPFAM" id="SSF81345">
    <property type="entry name" value="ABC transporter involved in vitamin B12 uptake, BtuC"/>
    <property type="match status" value="1"/>
</dbReference>
<proteinExistence type="inferred from homology"/>
<evidence type="ECO:0000256" key="6">
    <source>
        <dbReference type="ARBA" id="ARBA00022989"/>
    </source>
</evidence>
<organism evidence="9 10">
    <name type="scientific">Marinicrinis lubricantis</name>
    <dbReference type="NCBI Taxonomy" id="2086470"/>
    <lineage>
        <taxon>Bacteria</taxon>
        <taxon>Bacillati</taxon>
        <taxon>Bacillota</taxon>
        <taxon>Bacilli</taxon>
        <taxon>Bacillales</taxon>
        <taxon>Paenibacillaceae</taxon>
    </lineage>
</organism>
<evidence type="ECO:0000256" key="7">
    <source>
        <dbReference type="ARBA" id="ARBA00023136"/>
    </source>
</evidence>
<accession>A0ABW1IP62</accession>
<reference evidence="10" key="1">
    <citation type="journal article" date="2019" name="Int. J. Syst. Evol. Microbiol.">
        <title>The Global Catalogue of Microorganisms (GCM) 10K type strain sequencing project: providing services to taxonomists for standard genome sequencing and annotation.</title>
        <authorList>
            <consortium name="The Broad Institute Genomics Platform"/>
            <consortium name="The Broad Institute Genome Sequencing Center for Infectious Disease"/>
            <person name="Wu L."/>
            <person name="Ma J."/>
        </authorList>
    </citation>
    <scope>NUCLEOTIDE SEQUENCE [LARGE SCALE GENOMIC DNA]</scope>
    <source>
        <strain evidence="10">CCM 8749</strain>
    </source>
</reference>
<dbReference type="Gene3D" id="1.10.3470.10">
    <property type="entry name" value="ABC transporter involved in vitamin B12 uptake, BtuC"/>
    <property type="match status" value="1"/>
</dbReference>
<evidence type="ECO:0000256" key="8">
    <source>
        <dbReference type="SAM" id="Phobius"/>
    </source>
</evidence>
<dbReference type="RefSeq" id="WP_379894134.1">
    <property type="nucleotide sequence ID" value="NZ_CBCSCT010000070.1"/>
</dbReference>
<dbReference type="CDD" id="cd06550">
    <property type="entry name" value="TM_ABC_iron-siderophores_like"/>
    <property type="match status" value="1"/>
</dbReference>
<dbReference type="PANTHER" id="PTHR30472:SF1">
    <property type="entry name" value="FE(3+) DICITRATE TRANSPORT SYSTEM PERMEASE PROTEIN FECC-RELATED"/>
    <property type="match status" value="1"/>
</dbReference>
<feature type="transmembrane region" description="Helical" evidence="8">
    <location>
        <begin position="322"/>
        <end position="339"/>
    </location>
</feature>
<keyword evidence="3" id="KW-0813">Transport</keyword>
<evidence type="ECO:0000256" key="2">
    <source>
        <dbReference type="ARBA" id="ARBA00007935"/>
    </source>
</evidence>
<feature type="transmembrane region" description="Helical" evidence="8">
    <location>
        <begin position="133"/>
        <end position="151"/>
    </location>
</feature>
<keyword evidence="4" id="KW-1003">Cell membrane</keyword>
<feature type="transmembrane region" description="Helical" evidence="8">
    <location>
        <begin position="21"/>
        <end position="41"/>
    </location>
</feature>
<dbReference type="EMBL" id="JBHSQV010000136">
    <property type="protein sequence ID" value="MFC5986821.1"/>
    <property type="molecule type" value="Genomic_DNA"/>
</dbReference>
<dbReference type="PANTHER" id="PTHR30472">
    <property type="entry name" value="FERRIC ENTEROBACTIN TRANSPORT SYSTEM PERMEASE PROTEIN"/>
    <property type="match status" value="1"/>
</dbReference>
<evidence type="ECO:0000256" key="3">
    <source>
        <dbReference type="ARBA" id="ARBA00022448"/>
    </source>
</evidence>
<keyword evidence="6 8" id="KW-1133">Transmembrane helix</keyword>
<feature type="transmembrane region" description="Helical" evidence="8">
    <location>
        <begin position="249"/>
        <end position="278"/>
    </location>
</feature>